<name>A0A6M0QWJ8_9RHOB</name>
<dbReference type="GO" id="GO:0042597">
    <property type="term" value="C:periplasmic space"/>
    <property type="evidence" value="ECO:0007669"/>
    <property type="project" value="UniProtKB-SubCell"/>
</dbReference>
<dbReference type="EMBL" id="JAAIVJ010000008">
    <property type="protein sequence ID" value="NEY91341.1"/>
    <property type="molecule type" value="Genomic_DNA"/>
</dbReference>
<dbReference type="PRINTS" id="PR00909">
    <property type="entry name" value="SPERMDNBNDNG"/>
</dbReference>
<evidence type="ECO:0000256" key="1">
    <source>
        <dbReference type="ARBA" id="ARBA00004418"/>
    </source>
</evidence>
<keyword evidence="7" id="KW-1185">Reference proteome</keyword>
<evidence type="ECO:0000256" key="2">
    <source>
        <dbReference type="ARBA" id="ARBA00022448"/>
    </source>
</evidence>
<sequence>MKKLSLLLASTATALTFSTAARAADAELTVFDWAGFEDQSLIEGYVAKHGQLPTYAFFADDDEAFQKMSSGFKADVAHPCSQMVSKYREADLIEPWDVSRIPEYGNIAPRFKDSKIFADDGGVWFIPTDYAYTAVAWNTKDVPEADVASLNVFKDPKYAGRISLPDNTDDVWSLALLATGVTNWTEVTDEQFAAAAAWLREVHPNVRAYWSDPSELSQLMASGEVLVAWSWNDSIALMREENFPVGFQRTAAEGASSWFCGYVNFKDAPGNEDKAYDFINAWLDHGSAKGLLANFGYAHSNDAAMAAIPAEELVAADVNPIDGTLLAQTPIDHAMRERMLEEFELIKTGF</sequence>
<dbReference type="GO" id="GO:0019808">
    <property type="term" value="F:polyamine binding"/>
    <property type="evidence" value="ECO:0007669"/>
    <property type="project" value="InterPro"/>
</dbReference>
<gene>
    <name evidence="6" type="ORF">G4Z14_13635</name>
</gene>
<proteinExistence type="predicted"/>
<evidence type="ECO:0000313" key="7">
    <source>
        <dbReference type="Proteomes" id="UP000477782"/>
    </source>
</evidence>
<feature type="signal peptide" evidence="5">
    <location>
        <begin position="1"/>
        <end position="23"/>
    </location>
</feature>
<reference evidence="6 7" key="1">
    <citation type="submission" date="2020-02" db="EMBL/GenBank/DDBJ databases">
        <authorList>
            <person name="Chen W.-M."/>
        </authorList>
    </citation>
    <scope>NUCLEOTIDE SEQUENCE [LARGE SCALE GENOMIC DNA]</scope>
    <source>
        <strain evidence="6 7">KMS-5</strain>
    </source>
</reference>
<comment type="caution">
    <text evidence="6">The sequence shown here is derived from an EMBL/GenBank/DDBJ whole genome shotgun (WGS) entry which is preliminary data.</text>
</comment>
<dbReference type="Proteomes" id="UP000477782">
    <property type="component" value="Unassembled WGS sequence"/>
</dbReference>
<accession>A0A6M0QWJ8</accession>
<dbReference type="RefSeq" id="WP_164626664.1">
    <property type="nucleotide sequence ID" value="NZ_JAAIVJ010000008.1"/>
</dbReference>
<dbReference type="AlphaFoldDB" id="A0A6M0QWJ8"/>
<dbReference type="Gene3D" id="3.40.190.10">
    <property type="entry name" value="Periplasmic binding protein-like II"/>
    <property type="match status" value="2"/>
</dbReference>
<dbReference type="PANTHER" id="PTHR30222">
    <property type="entry name" value="SPERMIDINE/PUTRESCINE-BINDING PERIPLASMIC PROTEIN"/>
    <property type="match status" value="1"/>
</dbReference>
<dbReference type="GO" id="GO:0015846">
    <property type="term" value="P:polyamine transport"/>
    <property type="evidence" value="ECO:0007669"/>
    <property type="project" value="InterPro"/>
</dbReference>
<comment type="subcellular location">
    <subcellularLocation>
        <location evidence="1">Periplasm</location>
    </subcellularLocation>
</comment>
<dbReference type="InterPro" id="IPR006059">
    <property type="entry name" value="SBP"/>
</dbReference>
<evidence type="ECO:0000256" key="5">
    <source>
        <dbReference type="SAM" id="SignalP"/>
    </source>
</evidence>
<keyword evidence="3 5" id="KW-0732">Signal</keyword>
<evidence type="ECO:0000256" key="3">
    <source>
        <dbReference type="ARBA" id="ARBA00022729"/>
    </source>
</evidence>
<evidence type="ECO:0000256" key="4">
    <source>
        <dbReference type="ARBA" id="ARBA00022764"/>
    </source>
</evidence>
<keyword evidence="4" id="KW-0574">Periplasm</keyword>
<organism evidence="6 7">
    <name type="scientific">Tabrizicola oligotrophica</name>
    <dbReference type="NCBI Taxonomy" id="2710650"/>
    <lineage>
        <taxon>Bacteria</taxon>
        <taxon>Pseudomonadati</taxon>
        <taxon>Pseudomonadota</taxon>
        <taxon>Alphaproteobacteria</taxon>
        <taxon>Rhodobacterales</taxon>
        <taxon>Paracoccaceae</taxon>
        <taxon>Tabrizicola</taxon>
    </lineage>
</organism>
<dbReference type="SUPFAM" id="SSF53850">
    <property type="entry name" value="Periplasmic binding protein-like II"/>
    <property type="match status" value="1"/>
</dbReference>
<dbReference type="PANTHER" id="PTHR30222:SF17">
    <property type="entry name" value="SPERMIDINE_PUTRESCINE-BINDING PERIPLASMIC PROTEIN"/>
    <property type="match status" value="1"/>
</dbReference>
<evidence type="ECO:0000313" key="6">
    <source>
        <dbReference type="EMBL" id="NEY91341.1"/>
    </source>
</evidence>
<keyword evidence="2" id="KW-0813">Transport</keyword>
<dbReference type="Pfam" id="PF13416">
    <property type="entry name" value="SBP_bac_8"/>
    <property type="match status" value="1"/>
</dbReference>
<feature type="chain" id="PRO_5026931969" evidence="5">
    <location>
        <begin position="24"/>
        <end position="350"/>
    </location>
</feature>
<protein>
    <submittedName>
        <fullName evidence="6">Extracellular solute-binding protein</fullName>
    </submittedName>
</protein>
<dbReference type="InterPro" id="IPR001188">
    <property type="entry name" value="Sperm_putr-bd"/>
</dbReference>